<dbReference type="AlphaFoldDB" id="A0A382ERR4"/>
<dbReference type="InterPro" id="IPR038084">
    <property type="entry name" value="PduO/GlcC-like_sf"/>
</dbReference>
<dbReference type="Gene3D" id="3.30.450.150">
    <property type="entry name" value="Haem-degrading domain"/>
    <property type="match status" value="1"/>
</dbReference>
<protein>
    <recommendedName>
        <fullName evidence="2">Heme-binding protein</fullName>
    </recommendedName>
</protein>
<proteinExistence type="predicted"/>
<dbReference type="Pfam" id="PF03928">
    <property type="entry name" value="HbpS-like"/>
    <property type="match status" value="1"/>
</dbReference>
<reference evidence="1" key="1">
    <citation type="submission" date="2018-05" db="EMBL/GenBank/DDBJ databases">
        <authorList>
            <person name="Lanie J.A."/>
            <person name="Ng W.-L."/>
            <person name="Kazmierczak K.M."/>
            <person name="Andrzejewski T.M."/>
            <person name="Davidsen T.M."/>
            <person name="Wayne K.J."/>
            <person name="Tettelin H."/>
            <person name="Glass J.I."/>
            <person name="Rusch D."/>
            <person name="Podicherti R."/>
            <person name="Tsui H.-C.T."/>
            <person name="Winkler M.E."/>
        </authorList>
    </citation>
    <scope>NUCLEOTIDE SEQUENCE</scope>
</reference>
<dbReference type="InterPro" id="IPR005624">
    <property type="entry name" value="PduO/GlcC-like"/>
</dbReference>
<dbReference type="InterPro" id="IPR052517">
    <property type="entry name" value="GlcG_carb_metab_protein"/>
</dbReference>
<dbReference type="PANTHER" id="PTHR34309">
    <property type="entry name" value="SLR1406 PROTEIN"/>
    <property type="match status" value="1"/>
</dbReference>
<evidence type="ECO:0000313" key="1">
    <source>
        <dbReference type="EMBL" id="SVB53075.1"/>
    </source>
</evidence>
<accession>A0A382ERR4</accession>
<name>A0A382ERR4_9ZZZZ</name>
<dbReference type="EMBL" id="UINC01045833">
    <property type="protein sequence ID" value="SVB53075.1"/>
    <property type="molecule type" value="Genomic_DNA"/>
</dbReference>
<gene>
    <name evidence="1" type="ORF">METZ01_LOCUS205929</name>
</gene>
<evidence type="ECO:0008006" key="2">
    <source>
        <dbReference type="Google" id="ProtNLM"/>
    </source>
</evidence>
<organism evidence="1">
    <name type="scientific">marine metagenome</name>
    <dbReference type="NCBI Taxonomy" id="408172"/>
    <lineage>
        <taxon>unclassified sequences</taxon>
        <taxon>metagenomes</taxon>
        <taxon>ecological metagenomes</taxon>
    </lineage>
</organism>
<dbReference type="PANTHER" id="PTHR34309:SF10">
    <property type="entry name" value="SLR1406 PROTEIN"/>
    <property type="match status" value="1"/>
</dbReference>
<dbReference type="SUPFAM" id="SSF143744">
    <property type="entry name" value="GlcG-like"/>
    <property type="match status" value="1"/>
</dbReference>
<sequence>MKNFIGLLILAVLFLVPFEVFAAEKLPTVRLRVLASHIANKIVTEAVNNCATRGYLVSAAVVDRNGNLAAFLRNPLSGPHTIKVSQRKAYSSATLRSATSQMGARSDLSFAPDILLIVGGVPISFSGIFYGGVAVSGAKPDIDEECAKAGLEAVADIMDFVD</sequence>